<sequence>MSCVRLYPCTEPRSSTV</sequence>
<accession>A0A0E9UQY5</accession>
<reference evidence="1" key="1">
    <citation type="submission" date="2014-11" db="EMBL/GenBank/DDBJ databases">
        <authorList>
            <person name="Amaro Gonzalez C."/>
        </authorList>
    </citation>
    <scope>NUCLEOTIDE SEQUENCE</scope>
</reference>
<dbReference type="AlphaFoldDB" id="A0A0E9UQY5"/>
<proteinExistence type="predicted"/>
<dbReference type="EMBL" id="GBXM01040396">
    <property type="protein sequence ID" value="JAH68181.1"/>
    <property type="molecule type" value="Transcribed_RNA"/>
</dbReference>
<evidence type="ECO:0000313" key="1">
    <source>
        <dbReference type="EMBL" id="JAH68181.1"/>
    </source>
</evidence>
<protein>
    <submittedName>
        <fullName evidence="1">Uncharacterized protein</fullName>
    </submittedName>
</protein>
<name>A0A0E9UQY5_ANGAN</name>
<organism evidence="1">
    <name type="scientific">Anguilla anguilla</name>
    <name type="common">European freshwater eel</name>
    <name type="synonym">Muraena anguilla</name>
    <dbReference type="NCBI Taxonomy" id="7936"/>
    <lineage>
        <taxon>Eukaryota</taxon>
        <taxon>Metazoa</taxon>
        <taxon>Chordata</taxon>
        <taxon>Craniata</taxon>
        <taxon>Vertebrata</taxon>
        <taxon>Euteleostomi</taxon>
        <taxon>Actinopterygii</taxon>
        <taxon>Neopterygii</taxon>
        <taxon>Teleostei</taxon>
        <taxon>Anguilliformes</taxon>
        <taxon>Anguillidae</taxon>
        <taxon>Anguilla</taxon>
    </lineage>
</organism>
<reference evidence="1" key="2">
    <citation type="journal article" date="2015" name="Fish Shellfish Immunol.">
        <title>Early steps in the European eel (Anguilla anguilla)-Vibrio vulnificus interaction in the gills: Role of the RtxA13 toxin.</title>
        <authorList>
            <person name="Callol A."/>
            <person name="Pajuelo D."/>
            <person name="Ebbesson L."/>
            <person name="Teles M."/>
            <person name="MacKenzie S."/>
            <person name="Amaro C."/>
        </authorList>
    </citation>
    <scope>NUCLEOTIDE SEQUENCE</scope>
</reference>